<comment type="caution">
    <text evidence="1">The sequence shown here is derived from an EMBL/GenBank/DDBJ whole genome shotgun (WGS) entry which is preliminary data.</text>
</comment>
<reference evidence="1" key="1">
    <citation type="submission" date="2020-10" db="EMBL/GenBank/DDBJ databases">
        <authorList>
            <person name="Gilroy R."/>
        </authorList>
    </citation>
    <scope>NUCLEOTIDE SEQUENCE</scope>
    <source>
        <strain evidence="1">ChiGjej1B1-2707</strain>
    </source>
</reference>
<proteinExistence type="predicted"/>
<dbReference type="Proteomes" id="UP000824261">
    <property type="component" value="Unassembled WGS sequence"/>
</dbReference>
<dbReference type="AlphaFoldDB" id="A0A9D1A085"/>
<protein>
    <submittedName>
        <fullName evidence="1">Uncharacterized protein</fullName>
    </submittedName>
</protein>
<accession>A0A9D1A085</accession>
<sequence length="274" mass="30542">MLIRDVAPEYEDLSPDAPRTVKAVAKTAQSVTVAAYDKYGNDITSKCEFTTDPILFWQDSPVFDKEPAGWTFTVYARLKASGDRPASAEIKGEVTTAEYEYSGVIGSLEAIKIDQRGATIVVKDKAGNDITNQCEFCIDQYYEEEEVWQDSPTFENLSVDFHYTYHVRVKATGSSEAHSFSTAAFDTTDYRINVTRITRGEVTRTSGTMYAEDSEGNDITALCQWRLRDGGEWQDSNVFTGLEPGKRYSVDCRVKPLFEGEHVSGGGGWFITLS</sequence>
<dbReference type="EMBL" id="DVGB01000049">
    <property type="protein sequence ID" value="HIR01420.1"/>
    <property type="molecule type" value="Genomic_DNA"/>
</dbReference>
<evidence type="ECO:0000313" key="1">
    <source>
        <dbReference type="EMBL" id="HIR01420.1"/>
    </source>
</evidence>
<organism evidence="1 2">
    <name type="scientific">Candidatus Aveggerthella stercoripullorum</name>
    <dbReference type="NCBI Taxonomy" id="2840688"/>
    <lineage>
        <taxon>Bacteria</taxon>
        <taxon>Bacillati</taxon>
        <taxon>Actinomycetota</taxon>
        <taxon>Coriobacteriia</taxon>
        <taxon>Eggerthellales</taxon>
        <taxon>Eggerthellaceae</taxon>
        <taxon>Eggerthellaceae incertae sedis</taxon>
        <taxon>Candidatus Aveggerthella</taxon>
    </lineage>
</organism>
<evidence type="ECO:0000313" key="2">
    <source>
        <dbReference type="Proteomes" id="UP000824261"/>
    </source>
</evidence>
<gene>
    <name evidence="1" type="ORF">IAA69_04080</name>
</gene>
<name>A0A9D1A085_9ACTN</name>
<reference evidence="1" key="2">
    <citation type="journal article" date="2021" name="PeerJ">
        <title>Extensive microbial diversity within the chicken gut microbiome revealed by metagenomics and culture.</title>
        <authorList>
            <person name="Gilroy R."/>
            <person name="Ravi A."/>
            <person name="Getino M."/>
            <person name="Pursley I."/>
            <person name="Horton D.L."/>
            <person name="Alikhan N.F."/>
            <person name="Baker D."/>
            <person name="Gharbi K."/>
            <person name="Hall N."/>
            <person name="Watson M."/>
            <person name="Adriaenssens E.M."/>
            <person name="Foster-Nyarko E."/>
            <person name="Jarju S."/>
            <person name="Secka A."/>
            <person name="Antonio M."/>
            <person name="Oren A."/>
            <person name="Chaudhuri R.R."/>
            <person name="La Ragione R."/>
            <person name="Hildebrand F."/>
            <person name="Pallen M.J."/>
        </authorList>
    </citation>
    <scope>NUCLEOTIDE SEQUENCE</scope>
    <source>
        <strain evidence="1">ChiGjej1B1-2707</strain>
    </source>
</reference>